<gene>
    <name evidence="2" type="ORF">COX00_01935</name>
</gene>
<comment type="caution">
    <text evidence="2">The sequence shown here is derived from an EMBL/GenBank/DDBJ whole genome shotgun (WGS) entry which is preliminary data.</text>
</comment>
<dbReference type="AlphaFoldDB" id="A0A2H0BT39"/>
<feature type="signal peptide" evidence="1">
    <location>
        <begin position="1"/>
        <end position="27"/>
    </location>
</feature>
<dbReference type="Proteomes" id="UP000231581">
    <property type="component" value="Unassembled WGS sequence"/>
</dbReference>
<evidence type="ECO:0000313" key="3">
    <source>
        <dbReference type="Proteomes" id="UP000231581"/>
    </source>
</evidence>
<dbReference type="EMBL" id="PCSZ01000039">
    <property type="protein sequence ID" value="PIP60699.1"/>
    <property type="molecule type" value="Genomic_DNA"/>
</dbReference>
<name>A0A2H0BT39_9BACT</name>
<organism evidence="2 3">
    <name type="scientific">Candidatus Uhrbacteria bacterium CG22_combo_CG10-13_8_21_14_all_47_17</name>
    <dbReference type="NCBI Taxonomy" id="1975041"/>
    <lineage>
        <taxon>Bacteria</taxon>
        <taxon>Candidatus Uhriibacteriota</taxon>
    </lineage>
</organism>
<evidence type="ECO:0000313" key="2">
    <source>
        <dbReference type="EMBL" id="PIP60699.1"/>
    </source>
</evidence>
<evidence type="ECO:0000256" key="1">
    <source>
        <dbReference type="SAM" id="SignalP"/>
    </source>
</evidence>
<protein>
    <submittedName>
        <fullName evidence="2">Uncharacterized protein</fullName>
    </submittedName>
</protein>
<proteinExistence type="predicted"/>
<keyword evidence="1" id="KW-0732">Signal</keyword>
<sequence length="504" mass="54462">MRKTLISLLTFALIASPLMGLGNTAKAATTNTAVRGESALTVYWYAPDGKRYTFPNASTYFTWFPSFDTVTNISDADLQAIPLGNQNVTYRPGAKLVKVQTDPKVYAVSKNALLRHVTSESLAHDLYGADWRLQVKDIPDTFFTNYTVGTPIYSASDYNVSNEYNGVTYPHESLKTATTGSTNQSGALTLSADRTSINSGEAVTLTANYNGTLPANGRIEIKEVRTGNIVQTCYSGSCLITVNPIQQSGYDSLQYMATVKDQYESQLVTQYSPVVSFNTTAQNTASNDGMNYVNGLTLQVDQTSIASGDRIKLTANAFNAGNWNYIGNRIEIRDLRNGSIVQTCNDQSWCVANIAVNTLGSETQAQFEAHIYDRNGAFLMSQIGPVIYLTSTGSTGTSSTGSTTDTLTGNANVEFNPNSNLRTNGTVYISANVLSTNARTADLVTRIYDERTSSPIATCYGAMTCTASYFTGTSPINTHIYATVTSVSNPGSIETSHYQLTTTN</sequence>
<feature type="chain" id="PRO_5013937068" evidence="1">
    <location>
        <begin position="28"/>
        <end position="504"/>
    </location>
</feature>
<reference evidence="2 3" key="1">
    <citation type="submission" date="2017-09" db="EMBL/GenBank/DDBJ databases">
        <title>Depth-based differentiation of microbial function through sediment-hosted aquifers and enrichment of novel symbionts in the deep terrestrial subsurface.</title>
        <authorList>
            <person name="Probst A.J."/>
            <person name="Ladd B."/>
            <person name="Jarett J.K."/>
            <person name="Geller-Mcgrath D.E."/>
            <person name="Sieber C.M."/>
            <person name="Emerson J.B."/>
            <person name="Anantharaman K."/>
            <person name="Thomas B.C."/>
            <person name="Malmstrom R."/>
            <person name="Stieglmeier M."/>
            <person name="Klingl A."/>
            <person name="Woyke T."/>
            <person name="Ryan C.M."/>
            <person name="Banfield J.F."/>
        </authorList>
    </citation>
    <scope>NUCLEOTIDE SEQUENCE [LARGE SCALE GENOMIC DNA]</scope>
    <source>
        <strain evidence="2">CG22_combo_CG10-13_8_21_14_all_47_17</strain>
    </source>
</reference>
<accession>A0A2H0BT39</accession>